<dbReference type="AlphaFoldDB" id="A0A1J5P637"/>
<sequence length="185" mass="20395">MAKLGETRPTARAKTAAAPTCARVKRRRTANIKTSKKKAGKEKPRRLPNAPGKSGVEPPQQLQDQRDRLRHKPEGTDRNKGDRPDLRQGLRGRNLKGVDLGTGSDDVLTTHRGRGLRCIHHQRPTGPALRMYADHASPRSRSQRGTRNKSAKVQTSCTVGKKRAAITAAPPIASPTHQQQHEHTE</sequence>
<gene>
    <name evidence="2" type="ORF">GALL_517560</name>
</gene>
<proteinExistence type="predicted"/>
<name>A0A1J5P637_9ZZZZ</name>
<reference evidence="2" key="1">
    <citation type="submission" date="2016-10" db="EMBL/GenBank/DDBJ databases">
        <title>Sequence of Gallionella enrichment culture.</title>
        <authorList>
            <person name="Poehlein A."/>
            <person name="Muehling M."/>
            <person name="Daniel R."/>
        </authorList>
    </citation>
    <scope>NUCLEOTIDE SEQUENCE</scope>
</reference>
<protein>
    <submittedName>
        <fullName evidence="2">Uncharacterized protein</fullName>
    </submittedName>
</protein>
<feature type="compositionally biased region" description="Basic residues" evidence="1">
    <location>
        <begin position="23"/>
        <end position="46"/>
    </location>
</feature>
<feature type="region of interest" description="Disordered" evidence="1">
    <location>
        <begin position="134"/>
        <end position="185"/>
    </location>
</feature>
<feature type="compositionally biased region" description="Low complexity" evidence="1">
    <location>
        <begin position="165"/>
        <end position="176"/>
    </location>
</feature>
<evidence type="ECO:0000256" key="1">
    <source>
        <dbReference type="SAM" id="MobiDB-lite"/>
    </source>
</evidence>
<feature type="compositionally biased region" description="Basic and acidic residues" evidence="1">
    <location>
        <begin position="64"/>
        <end position="88"/>
    </location>
</feature>
<organism evidence="2">
    <name type="scientific">mine drainage metagenome</name>
    <dbReference type="NCBI Taxonomy" id="410659"/>
    <lineage>
        <taxon>unclassified sequences</taxon>
        <taxon>metagenomes</taxon>
        <taxon>ecological metagenomes</taxon>
    </lineage>
</organism>
<feature type="compositionally biased region" description="Basic residues" evidence="1">
    <location>
        <begin position="141"/>
        <end position="150"/>
    </location>
</feature>
<dbReference type="EMBL" id="MLJW01006438">
    <property type="protein sequence ID" value="OIQ66670.1"/>
    <property type="molecule type" value="Genomic_DNA"/>
</dbReference>
<feature type="compositionally biased region" description="Low complexity" evidence="1">
    <location>
        <begin position="7"/>
        <end position="22"/>
    </location>
</feature>
<evidence type="ECO:0000313" key="2">
    <source>
        <dbReference type="EMBL" id="OIQ66670.1"/>
    </source>
</evidence>
<accession>A0A1J5P637</accession>
<feature type="region of interest" description="Disordered" evidence="1">
    <location>
        <begin position="1"/>
        <end position="110"/>
    </location>
</feature>
<comment type="caution">
    <text evidence="2">The sequence shown here is derived from an EMBL/GenBank/DDBJ whole genome shotgun (WGS) entry which is preliminary data.</text>
</comment>